<keyword evidence="2 5" id="KW-0547">Nucleotide-binding</keyword>
<reference evidence="7" key="1">
    <citation type="submission" date="2018-09" db="EMBL/GenBank/DDBJ databases">
        <authorList>
            <person name="Livingstone P.G."/>
            <person name="Whitworth D.E."/>
        </authorList>
    </citation>
    <scope>NUCLEOTIDE SEQUENCE [LARGE SCALE GENOMIC DNA]</scope>
    <source>
        <strain evidence="7">CA054A</strain>
    </source>
</reference>
<dbReference type="GO" id="GO:0140662">
    <property type="term" value="F:ATP-dependent protein folding chaperone"/>
    <property type="evidence" value="ECO:0007669"/>
    <property type="project" value="InterPro"/>
</dbReference>
<dbReference type="GO" id="GO:0005524">
    <property type="term" value="F:ATP binding"/>
    <property type="evidence" value="ECO:0007669"/>
    <property type="project" value="UniProtKB-KW"/>
</dbReference>
<comment type="caution">
    <text evidence="6">The sequence shown here is derived from an EMBL/GenBank/DDBJ whole genome shotgun (WGS) entry which is preliminary data.</text>
</comment>
<dbReference type="Proteomes" id="UP000268094">
    <property type="component" value="Unassembled WGS sequence"/>
</dbReference>
<sequence>MSTSAAPILGIDFGTTNTAAAFFDKAGKLRVVPIAEKSLTLPSIAWFHAGDKAIVGPAARRQIIDDPRHTIFGAKRFLGRRFQSEYVARHRGRFAFELVEGPDGYTAVEVYGKVTPLIDVAHFILKHINTLATHAAGARFEECVLTVPAHANIRQREAIRHAAEKAGLRVRAIVNEPTAAALYYANLRNPEQTVMVFDLGGGTFDVTLMAVHNRVVKVLATGGDAFLGGANFDEAIVEALVDDFRKKHGIDLRDNKVVMQRLVFAAESAKMALSNATSVPLRVPCITQKDGAFVDFNYTLTREQVESIVFQLIERTAAACDDVLEKAGMKADAIDELVMVGGQTRMPAIRKRLGHFRKLSSDKEVHPELGVAVGAAILGRNLARGISGLSDVVPMPIGAMVPGGAQHEVLPANTPVPGTRSVVLELPQWAGPVPVALFEALDRTTVERELLGTVRIEPDWRVAHPGPTTLELRMAPDFSLAASLVAPDGQRQPLTITDPNAPQRR</sequence>
<dbReference type="EMBL" id="RAVZ01000261">
    <property type="protein sequence ID" value="RKG78519.1"/>
    <property type="molecule type" value="Genomic_DNA"/>
</dbReference>
<dbReference type="OrthoDB" id="5483810at2"/>
<dbReference type="Pfam" id="PF00012">
    <property type="entry name" value="HSP70"/>
    <property type="match status" value="1"/>
</dbReference>
<evidence type="ECO:0000313" key="6">
    <source>
        <dbReference type="EMBL" id="RKG78519.1"/>
    </source>
</evidence>
<dbReference type="AlphaFoldDB" id="A0A3A8I4U5"/>
<evidence type="ECO:0000256" key="5">
    <source>
        <dbReference type="RuleBase" id="RU003322"/>
    </source>
</evidence>
<dbReference type="PANTHER" id="PTHR19375">
    <property type="entry name" value="HEAT SHOCK PROTEIN 70KDA"/>
    <property type="match status" value="1"/>
</dbReference>
<dbReference type="SUPFAM" id="SSF53067">
    <property type="entry name" value="Actin-like ATPase domain"/>
    <property type="match status" value="2"/>
</dbReference>
<dbReference type="PROSITE" id="PS01036">
    <property type="entry name" value="HSP70_3"/>
    <property type="match status" value="1"/>
</dbReference>
<evidence type="ECO:0000256" key="4">
    <source>
        <dbReference type="ARBA" id="ARBA00023186"/>
    </source>
</evidence>
<dbReference type="Gene3D" id="3.30.420.40">
    <property type="match status" value="2"/>
</dbReference>
<organism evidence="6 7">
    <name type="scientific">Corallococcus terminator</name>
    <dbReference type="NCBI Taxonomy" id="2316733"/>
    <lineage>
        <taxon>Bacteria</taxon>
        <taxon>Pseudomonadati</taxon>
        <taxon>Myxococcota</taxon>
        <taxon>Myxococcia</taxon>
        <taxon>Myxococcales</taxon>
        <taxon>Cystobacterineae</taxon>
        <taxon>Myxococcaceae</taxon>
        <taxon>Corallococcus</taxon>
    </lineage>
</organism>
<dbReference type="FunFam" id="3.90.640.10:FF:000003">
    <property type="entry name" value="Molecular chaperone DnaK"/>
    <property type="match status" value="1"/>
</dbReference>
<dbReference type="InterPro" id="IPR043129">
    <property type="entry name" value="ATPase_NBD"/>
</dbReference>
<dbReference type="RefSeq" id="WP_120543989.1">
    <property type="nucleotide sequence ID" value="NZ_RAVZ01000261.1"/>
</dbReference>
<dbReference type="SUPFAM" id="SSF100920">
    <property type="entry name" value="Heat shock protein 70kD (HSP70), peptide-binding domain"/>
    <property type="match status" value="1"/>
</dbReference>
<dbReference type="InterPro" id="IPR029047">
    <property type="entry name" value="HSP70_peptide-bd_sf"/>
</dbReference>
<keyword evidence="3 5" id="KW-0067">ATP-binding</keyword>
<dbReference type="Gene3D" id="3.90.640.10">
    <property type="entry name" value="Actin, Chain A, domain 4"/>
    <property type="match status" value="1"/>
</dbReference>
<proteinExistence type="inferred from homology"/>
<keyword evidence="7" id="KW-1185">Reference proteome</keyword>
<dbReference type="PRINTS" id="PR00301">
    <property type="entry name" value="HEATSHOCK70"/>
</dbReference>
<evidence type="ECO:0000313" key="7">
    <source>
        <dbReference type="Proteomes" id="UP000268094"/>
    </source>
</evidence>
<dbReference type="PROSITE" id="PS00329">
    <property type="entry name" value="HSP70_2"/>
    <property type="match status" value="1"/>
</dbReference>
<dbReference type="InterPro" id="IPR013126">
    <property type="entry name" value="Hsp_70_fam"/>
</dbReference>
<name>A0A3A8I4U5_9BACT</name>
<protein>
    <submittedName>
        <fullName evidence="6">Hsp70 family protein</fullName>
    </submittedName>
</protein>
<dbReference type="InterPro" id="IPR018181">
    <property type="entry name" value="Heat_shock_70_CS"/>
</dbReference>
<accession>A0A3A8I4U5</accession>
<comment type="similarity">
    <text evidence="1 5">Belongs to the heat shock protein 70 family.</text>
</comment>
<gene>
    <name evidence="6" type="ORF">D7V88_29710</name>
</gene>
<evidence type="ECO:0000256" key="3">
    <source>
        <dbReference type="ARBA" id="ARBA00022840"/>
    </source>
</evidence>
<evidence type="ECO:0000256" key="1">
    <source>
        <dbReference type="ARBA" id="ARBA00007381"/>
    </source>
</evidence>
<evidence type="ECO:0000256" key="2">
    <source>
        <dbReference type="ARBA" id="ARBA00022741"/>
    </source>
</evidence>
<keyword evidence="4" id="KW-0143">Chaperone</keyword>